<evidence type="ECO:0000313" key="2">
    <source>
        <dbReference type="EMBL" id="AKE51601.1"/>
    </source>
</evidence>
<accession>A0A0F6RBZ8</accession>
<evidence type="ECO:0000256" key="1">
    <source>
        <dbReference type="SAM" id="SignalP"/>
    </source>
</evidence>
<dbReference type="Proteomes" id="UP000034071">
    <property type="component" value="Chromosome"/>
</dbReference>
<organism evidence="2 3">
    <name type="scientific">Kangiella geojedonensis</name>
    <dbReference type="NCBI Taxonomy" id="914150"/>
    <lineage>
        <taxon>Bacteria</taxon>
        <taxon>Pseudomonadati</taxon>
        <taxon>Pseudomonadota</taxon>
        <taxon>Gammaproteobacteria</taxon>
        <taxon>Kangiellales</taxon>
        <taxon>Kangiellaceae</taxon>
        <taxon>Kangiella</taxon>
    </lineage>
</organism>
<dbReference type="KEGG" id="kge:TQ33_0623"/>
<sequence>MKLLISVLIALVLGTGFSSVNSDVFTAPAPVQFQADEPPATGNDGEDTSERGLMCRLFGYFC</sequence>
<dbReference type="RefSeq" id="WP_046560774.1">
    <property type="nucleotide sequence ID" value="NZ_CP010975.1"/>
</dbReference>
<gene>
    <name evidence="2" type="ORF">TQ33_0623</name>
</gene>
<feature type="chain" id="PRO_5002509240" evidence="1">
    <location>
        <begin position="23"/>
        <end position="62"/>
    </location>
</feature>
<feature type="signal peptide" evidence="1">
    <location>
        <begin position="1"/>
        <end position="22"/>
    </location>
</feature>
<keyword evidence="3" id="KW-1185">Reference proteome</keyword>
<dbReference type="EMBL" id="CP010975">
    <property type="protein sequence ID" value="AKE51601.1"/>
    <property type="molecule type" value="Genomic_DNA"/>
</dbReference>
<name>A0A0F6RBZ8_9GAMM</name>
<keyword evidence="1" id="KW-0732">Signal</keyword>
<evidence type="ECO:0000313" key="3">
    <source>
        <dbReference type="Proteomes" id="UP000034071"/>
    </source>
</evidence>
<dbReference type="AlphaFoldDB" id="A0A0F6RBZ8"/>
<reference evidence="2 3" key="1">
    <citation type="submission" date="2015-02" db="EMBL/GenBank/DDBJ databases">
        <title>Complete genome sequence of Kangiella geojedonensis strain YCS-5T.</title>
        <authorList>
            <person name="Kim K.M."/>
        </authorList>
    </citation>
    <scope>NUCLEOTIDE SEQUENCE [LARGE SCALE GENOMIC DNA]</scope>
    <source>
        <strain evidence="2 3">YCS-5</strain>
    </source>
</reference>
<dbReference type="OrthoDB" id="9939752at2"/>
<proteinExistence type="predicted"/>
<dbReference type="HOGENOM" id="CLU_2898202_0_0_6"/>
<protein>
    <submittedName>
        <fullName evidence="2">Uncharacterized protein</fullName>
    </submittedName>
</protein>